<evidence type="ECO:0000256" key="2">
    <source>
        <dbReference type="ARBA" id="ARBA00012727"/>
    </source>
</evidence>
<dbReference type="EMBL" id="CP158165">
    <property type="protein sequence ID" value="XBV22153.1"/>
    <property type="molecule type" value="Genomic_DNA"/>
</dbReference>
<dbReference type="EC" id="6.5.1.1" evidence="2"/>
<name>A0AAU7T659_9ACTN</name>
<organism evidence="7">
    <name type="scientific">Kribbella sp. HUAS MG21</name>
    <dbReference type="NCBI Taxonomy" id="3160966"/>
    <lineage>
        <taxon>Bacteria</taxon>
        <taxon>Bacillati</taxon>
        <taxon>Actinomycetota</taxon>
        <taxon>Actinomycetes</taxon>
        <taxon>Propionibacteriales</taxon>
        <taxon>Kribbellaceae</taxon>
        <taxon>Kribbella</taxon>
    </lineage>
</organism>
<dbReference type="Gene3D" id="3.30.1490.70">
    <property type="match status" value="1"/>
</dbReference>
<sequence>MNNLLDRLPQQAHSKLRSAPRPGWSNPMLAVLTEDRFSDPEWIFERKLDGIRCLAIRRGNNIQLLSRNRKHLNDHYPEVVDALAEQSAGEFVADGEIVAFDGSRTSFAKLQGRMQVHDPQTARRTGIRVFYYLFDLLHLDGHDLTGLELRHRKALLRRLLRYGGSLRYTPHRVSEGEAYWRHACGRGWEGVIAKRADASYVHGRSGDWLKFKCVREQEFVIGGYTDPKGSRVGLGALLVGYYERDRFRYAGKVGTGYNREMLLRLRKLLDPLELDEPEFADGKLPRQGVHWVKPELVGQVTFTEWTRDGRLRHPRFEGLREDKPAHDVVREVPR</sequence>
<dbReference type="PANTHER" id="PTHR45674">
    <property type="entry name" value="DNA LIGASE 1/3 FAMILY MEMBER"/>
    <property type="match status" value="1"/>
</dbReference>
<protein>
    <recommendedName>
        <fullName evidence="2">DNA ligase (ATP)</fullName>
        <ecNumber evidence="2">6.5.1.1</ecNumber>
    </recommendedName>
</protein>
<dbReference type="InterPro" id="IPR012340">
    <property type="entry name" value="NA-bd_OB-fold"/>
</dbReference>
<evidence type="ECO:0000256" key="4">
    <source>
        <dbReference type="ARBA" id="ARBA00034003"/>
    </source>
</evidence>
<dbReference type="RefSeq" id="WP_350274999.1">
    <property type="nucleotide sequence ID" value="NZ_CP158165.1"/>
</dbReference>
<dbReference type="InterPro" id="IPR050191">
    <property type="entry name" value="ATP-dep_DNA_ligase"/>
</dbReference>
<dbReference type="InterPro" id="IPR016059">
    <property type="entry name" value="DNA_ligase_ATP-dep_CS"/>
</dbReference>
<dbReference type="InterPro" id="IPR012310">
    <property type="entry name" value="DNA_ligase_ATP-dep_cent"/>
</dbReference>
<dbReference type="Pfam" id="PF04679">
    <property type="entry name" value="DNA_ligase_A_C"/>
    <property type="match status" value="1"/>
</dbReference>
<dbReference type="CDD" id="cd07906">
    <property type="entry name" value="Adenylation_DNA_ligase_LigD_LigC"/>
    <property type="match status" value="1"/>
</dbReference>
<dbReference type="GO" id="GO:0006310">
    <property type="term" value="P:DNA recombination"/>
    <property type="evidence" value="ECO:0007669"/>
    <property type="project" value="InterPro"/>
</dbReference>
<dbReference type="GO" id="GO:0003910">
    <property type="term" value="F:DNA ligase (ATP) activity"/>
    <property type="evidence" value="ECO:0007669"/>
    <property type="project" value="UniProtKB-EC"/>
</dbReference>
<dbReference type="SUPFAM" id="SSF56091">
    <property type="entry name" value="DNA ligase/mRNA capping enzyme, catalytic domain"/>
    <property type="match status" value="1"/>
</dbReference>
<gene>
    <name evidence="7" type="primary">ligD</name>
    <name evidence="7" type="ORF">ABN611_26755</name>
</gene>
<dbReference type="PROSITE" id="PS50160">
    <property type="entry name" value="DNA_LIGASE_A3"/>
    <property type="match status" value="1"/>
</dbReference>
<evidence type="ECO:0000256" key="5">
    <source>
        <dbReference type="SAM" id="MobiDB-lite"/>
    </source>
</evidence>
<accession>A0AAU7T659</accession>
<comment type="catalytic activity">
    <reaction evidence="4">
        <text>ATP + (deoxyribonucleotide)n-3'-hydroxyl + 5'-phospho-(deoxyribonucleotide)m = (deoxyribonucleotide)n+m + AMP + diphosphate.</text>
        <dbReference type="EC" id="6.5.1.1"/>
    </reaction>
</comment>
<dbReference type="GO" id="GO:0006281">
    <property type="term" value="P:DNA repair"/>
    <property type="evidence" value="ECO:0007669"/>
    <property type="project" value="InterPro"/>
</dbReference>
<evidence type="ECO:0000313" key="7">
    <source>
        <dbReference type="EMBL" id="XBV22153.1"/>
    </source>
</evidence>
<dbReference type="NCBIfam" id="TIGR02779">
    <property type="entry name" value="NHEJ_ligase_lig"/>
    <property type="match status" value="1"/>
</dbReference>
<dbReference type="Gene3D" id="3.30.470.30">
    <property type="entry name" value="DNA ligase/mRNA capping enzyme"/>
    <property type="match status" value="1"/>
</dbReference>
<dbReference type="AlphaFoldDB" id="A0AAU7T659"/>
<dbReference type="InterPro" id="IPR014146">
    <property type="entry name" value="LigD_ligase_dom"/>
</dbReference>
<comment type="similarity">
    <text evidence="1">Belongs to the ATP-dependent DNA ligase family.</text>
</comment>
<dbReference type="Gene3D" id="2.40.50.140">
    <property type="entry name" value="Nucleic acid-binding proteins"/>
    <property type="match status" value="1"/>
</dbReference>
<dbReference type="InterPro" id="IPR012309">
    <property type="entry name" value="DNA_ligase_ATP-dep_C"/>
</dbReference>
<dbReference type="PROSITE" id="PS00697">
    <property type="entry name" value="DNA_LIGASE_A1"/>
    <property type="match status" value="1"/>
</dbReference>
<dbReference type="PANTHER" id="PTHR45674:SF4">
    <property type="entry name" value="DNA LIGASE 1"/>
    <property type="match status" value="1"/>
</dbReference>
<dbReference type="Pfam" id="PF01068">
    <property type="entry name" value="DNA_ligase_A_M"/>
    <property type="match status" value="1"/>
</dbReference>
<dbReference type="GO" id="GO:0005524">
    <property type="term" value="F:ATP binding"/>
    <property type="evidence" value="ECO:0007669"/>
    <property type="project" value="InterPro"/>
</dbReference>
<evidence type="ECO:0000256" key="3">
    <source>
        <dbReference type="ARBA" id="ARBA00022598"/>
    </source>
</evidence>
<proteinExistence type="inferred from homology"/>
<evidence type="ECO:0000259" key="6">
    <source>
        <dbReference type="PROSITE" id="PS50160"/>
    </source>
</evidence>
<dbReference type="CDD" id="cd07971">
    <property type="entry name" value="OBF_DNA_ligase_LigD"/>
    <property type="match status" value="1"/>
</dbReference>
<dbReference type="SUPFAM" id="SSF50249">
    <property type="entry name" value="Nucleic acid-binding proteins"/>
    <property type="match status" value="1"/>
</dbReference>
<reference evidence="7" key="1">
    <citation type="submission" date="2024-06" db="EMBL/GenBank/DDBJ databases">
        <title>Kribbella sp. strain HUAS MG21 genome sequences.</title>
        <authorList>
            <person name="Mo P."/>
        </authorList>
    </citation>
    <scope>NUCLEOTIDE SEQUENCE</scope>
    <source>
        <strain evidence="7">HUAS MG21</strain>
    </source>
</reference>
<feature type="region of interest" description="Disordered" evidence="5">
    <location>
        <begin position="1"/>
        <end position="21"/>
    </location>
</feature>
<evidence type="ECO:0000256" key="1">
    <source>
        <dbReference type="ARBA" id="ARBA00007572"/>
    </source>
</evidence>
<feature type="domain" description="ATP-dependent DNA ligase family profile" evidence="6">
    <location>
        <begin position="122"/>
        <end position="212"/>
    </location>
</feature>
<keyword evidence="3 7" id="KW-0436">Ligase</keyword>